<dbReference type="Pfam" id="PF03551">
    <property type="entry name" value="PadR"/>
    <property type="match status" value="1"/>
</dbReference>
<dbReference type="InterPro" id="IPR036388">
    <property type="entry name" value="WH-like_DNA-bd_sf"/>
</dbReference>
<name>A0ABW4FKL5_9PSEU</name>
<dbReference type="RefSeq" id="WP_343976877.1">
    <property type="nucleotide sequence ID" value="NZ_BAAAJG010000008.1"/>
</dbReference>
<dbReference type="Proteomes" id="UP001597145">
    <property type="component" value="Unassembled WGS sequence"/>
</dbReference>
<reference evidence="4" key="1">
    <citation type="journal article" date="2019" name="Int. J. Syst. Evol. Microbiol.">
        <title>The Global Catalogue of Microorganisms (GCM) 10K type strain sequencing project: providing services to taxonomists for standard genome sequencing and annotation.</title>
        <authorList>
            <consortium name="The Broad Institute Genomics Platform"/>
            <consortium name="The Broad Institute Genome Sequencing Center for Infectious Disease"/>
            <person name="Wu L."/>
            <person name="Ma J."/>
        </authorList>
    </citation>
    <scope>NUCLEOTIDE SEQUENCE [LARGE SCALE GENOMIC DNA]</scope>
    <source>
        <strain evidence="4">JCM 12165</strain>
    </source>
</reference>
<dbReference type="InterPro" id="IPR052509">
    <property type="entry name" value="Metal_resp_DNA-bind_regulator"/>
</dbReference>
<evidence type="ECO:0000256" key="1">
    <source>
        <dbReference type="SAM" id="MobiDB-lite"/>
    </source>
</evidence>
<dbReference type="PANTHER" id="PTHR33169">
    <property type="entry name" value="PADR-FAMILY TRANSCRIPTIONAL REGULATOR"/>
    <property type="match status" value="1"/>
</dbReference>
<dbReference type="InterPro" id="IPR036390">
    <property type="entry name" value="WH_DNA-bd_sf"/>
</dbReference>
<comment type="caution">
    <text evidence="3">The sequence shown here is derived from an EMBL/GenBank/DDBJ whole genome shotgun (WGS) entry which is preliminary data.</text>
</comment>
<dbReference type="Gene3D" id="1.10.10.10">
    <property type="entry name" value="Winged helix-like DNA-binding domain superfamily/Winged helix DNA-binding domain"/>
    <property type="match status" value="1"/>
</dbReference>
<sequence length="167" mass="18530">MAELEPRNFLQPCLLLLLRERPDHGYELAARLRPMHDGEGDAGGVYRALRGMERQGLVRSEWHTSDVGPAKRTYFVTPDGVSFLDELAVTLSRTHEALHVFLDRYARVVAAATRGTAEGSNNGHRTDQRPEQRVDTNGNNGSNNNADRCGRNGGVQPARRPDRTAGR</sequence>
<evidence type="ECO:0000313" key="4">
    <source>
        <dbReference type="Proteomes" id="UP001597145"/>
    </source>
</evidence>
<keyword evidence="4" id="KW-1185">Reference proteome</keyword>
<dbReference type="PANTHER" id="PTHR33169:SF14">
    <property type="entry name" value="TRANSCRIPTIONAL REGULATOR RV3488"/>
    <property type="match status" value="1"/>
</dbReference>
<feature type="region of interest" description="Disordered" evidence="1">
    <location>
        <begin position="116"/>
        <end position="167"/>
    </location>
</feature>
<dbReference type="SUPFAM" id="SSF46785">
    <property type="entry name" value="Winged helix' DNA-binding domain"/>
    <property type="match status" value="1"/>
</dbReference>
<evidence type="ECO:0000259" key="2">
    <source>
        <dbReference type="Pfam" id="PF03551"/>
    </source>
</evidence>
<feature type="domain" description="Transcription regulator PadR N-terminal" evidence="2">
    <location>
        <begin position="14"/>
        <end position="85"/>
    </location>
</feature>
<gene>
    <name evidence="3" type="ORF">ACFSCY_11950</name>
</gene>
<proteinExistence type="predicted"/>
<feature type="compositionally biased region" description="Basic and acidic residues" evidence="1">
    <location>
        <begin position="124"/>
        <end position="134"/>
    </location>
</feature>
<evidence type="ECO:0000313" key="3">
    <source>
        <dbReference type="EMBL" id="MFD1530156.1"/>
    </source>
</evidence>
<dbReference type="EMBL" id="JBHUCP010000007">
    <property type="protein sequence ID" value="MFD1530156.1"/>
    <property type="molecule type" value="Genomic_DNA"/>
</dbReference>
<dbReference type="InterPro" id="IPR005149">
    <property type="entry name" value="Tscrpt_reg_PadR_N"/>
</dbReference>
<protein>
    <submittedName>
        <fullName evidence="3">PadR family transcriptional regulator</fullName>
    </submittedName>
</protein>
<accession>A0ABW4FKL5</accession>
<organism evidence="3 4">
    <name type="scientific">Pseudonocardia aurantiaca</name>
    <dbReference type="NCBI Taxonomy" id="75290"/>
    <lineage>
        <taxon>Bacteria</taxon>
        <taxon>Bacillati</taxon>
        <taxon>Actinomycetota</taxon>
        <taxon>Actinomycetes</taxon>
        <taxon>Pseudonocardiales</taxon>
        <taxon>Pseudonocardiaceae</taxon>
        <taxon>Pseudonocardia</taxon>
    </lineage>
</organism>